<keyword evidence="4 10" id="KW-0489">Methyltransferase</keyword>
<gene>
    <name evidence="11" type="primary">MPUL0A05380</name>
    <name evidence="11" type="ORF">METSCH_A05380</name>
</gene>
<evidence type="ECO:0000256" key="3">
    <source>
        <dbReference type="ARBA" id="ARBA00012151"/>
    </source>
</evidence>
<evidence type="ECO:0000256" key="10">
    <source>
        <dbReference type="RuleBase" id="RU362022"/>
    </source>
</evidence>
<dbReference type="InterPro" id="IPR025770">
    <property type="entry name" value="PPMT_MeTrfase"/>
</dbReference>
<dbReference type="GO" id="GO:0005789">
    <property type="term" value="C:endoplasmic reticulum membrane"/>
    <property type="evidence" value="ECO:0007669"/>
    <property type="project" value="UniProtKB-SubCell"/>
</dbReference>
<reference evidence="12" key="1">
    <citation type="submission" date="2019-03" db="EMBL/GenBank/DDBJ databases">
        <title>Snf2 controls pulcherriminic acid biosynthesis and connects pigmentation and antifungal activity of the yeast Metschnikowia pulcherrima.</title>
        <authorList>
            <person name="Gore-Lloyd D."/>
            <person name="Sumann I."/>
            <person name="Brachmann A.O."/>
            <person name="Schneeberger K."/>
            <person name="Ortiz-Merino R.A."/>
            <person name="Moreno-Beltran M."/>
            <person name="Schlaefli M."/>
            <person name="Kirner P."/>
            <person name="Santos Kron A."/>
            <person name="Wolfe K.H."/>
            <person name="Piel J."/>
            <person name="Ahrens C.H."/>
            <person name="Henk D."/>
            <person name="Freimoser F.M."/>
        </authorList>
    </citation>
    <scope>NUCLEOTIDE SEQUENCE [LARGE SCALE GENOMIC DNA]</scope>
    <source>
        <strain evidence="12">APC 1.2</strain>
    </source>
</reference>
<evidence type="ECO:0000256" key="8">
    <source>
        <dbReference type="ARBA" id="ARBA00022989"/>
    </source>
</evidence>
<feature type="transmembrane region" description="Helical" evidence="10">
    <location>
        <begin position="21"/>
        <end position="42"/>
    </location>
</feature>
<dbReference type="GO" id="GO:0032259">
    <property type="term" value="P:methylation"/>
    <property type="evidence" value="ECO:0007669"/>
    <property type="project" value="UniProtKB-KW"/>
</dbReference>
<dbReference type="PANTHER" id="PTHR12714:SF9">
    <property type="entry name" value="PROTEIN-S-ISOPRENYLCYSTEINE O-METHYLTRANSFERASE"/>
    <property type="match status" value="1"/>
</dbReference>
<name>A0A4P6XES7_9ASCO</name>
<dbReference type="Proteomes" id="UP000292447">
    <property type="component" value="Chromosome I"/>
</dbReference>
<dbReference type="STRING" id="2163413.A0A4P6XES7"/>
<dbReference type="Gene3D" id="1.20.120.1630">
    <property type="match status" value="1"/>
</dbReference>
<evidence type="ECO:0000256" key="2">
    <source>
        <dbReference type="ARBA" id="ARBA00009140"/>
    </source>
</evidence>
<dbReference type="GO" id="GO:0004671">
    <property type="term" value="F:protein C-terminal S-isoprenylcysteine carboxyl O-methyltransferase activity"/>
    <property type="evidence" value="ECO:0007669"/>
    <property type="project" value="UniProtKB-EC"/>
</dbReference>
<keyword evidence="6 10" id="KW-0949">S-adenosyl-L-methionine</keyword>
<dbReference type="EC" id="2.1.1.100" evidence="3 10"/>
<sequence>MATFASYKPEKVRLHVVAGKAFGLGAVTALCVAILALSGSWHTTLSRLALYTLSQCVFHTLEFFVTAIYNTEEVDDDSFILGDQQLYYAFVASLIESPLKLRFFAYNHFYLIAGILVTLFGQAFRTLAMYTAGVSFNHHIQQQHAAKHTLVKSGVYGFSRHPSYFGYFWWFLGTQLLLQNWVVAAFGAIKLILFFRIRVEYEEKFLVSFFGAEYDSYRKSTPVRIPFVK</sequence>
<evidence type="ECO:0000256" key="4">
    <source>
        <dbReference type="ARBA" id="ARBA00022603"/>
    </source>
</evidence>
<dbReference type="AlphaFoldDB" id="A0A4P6XES7"/>
<feature type="transmembrane region" description="Helical" evidence="10">
    <location>
        <begin position="103"/>
        <end position="124"/>
    </location>
</feature>
<evidence type="ECO:0000256" key="7">
    <source>
        <dbReference type="ARBA" id="ARBA00022692"/>
    </source>
</evidence>
<accession>A0A4P6XES7</accession>
<keyword evidence="12" id="KW-1185">Reference proteome</keyword>
<comment type="similarity">
    <text evidence="2 10">Belongs to the class VI-like SAM-binding methyltransferase superfamily. Isoprenylcysteine carboxyl methyltransferase family.</text>
</comment>
<evidence type="ECO:0000256" key="1">
    <source>
        <dbReference type="ARBA" id="ARBA00004141"/>
    </source>
</evidence>
<comment type="caution">
    <text evidence="10">Lacks conserved residue(s) required for the propagation of feature annotation.</text>
</comment>
<evidence type="ECO:0000313" key="11">
    <source>
        <dbReference type="EMBL" id="QBM85907.1"/>
    </source>
</evidence>
<evidence type="ECO:0000256" key="9">
    <source>
        <dbReference type="ARBA" id="ARBA00023136"/>
    </source>
</evidence>
<evidence type="ECO:0000256" key="5">
    <source>
        <dbReference type="ARBA" id="ARBA00022679"/>
    </source>
</evidence>
<dbReference type="PROSITE" id="PS51564">
    <property type="entry name" value="SAM_ICMT"/>
    <property type="match status" value="1"/>
</dbReference>
<keyword evidence="7 10" id="KW-0812">Transmembrane</keyword>
<dbReference type="EMBL" id="CP034456">
    <property type="protein sequence ID" value="QBM85907.1"/>
    <property type="molecule type" value="Genomic_DNA"/>
</dbReference>
<keyword evidence="10" id="KW-0256">Endoplasmic reticulum</keyword>
<evidence type="ECO:0000313" key="12">
    <source>
        <dbReference type="Proteomes" id="UP000292447"/>
    </source>
</evidence>
<comment type="subcellular location">
    <subcellularLocation>
        <location evidence="10">Endoplasmic reticulum membrane</location>
        <topology evidence="10">Multi-pass membrane protein</topology>
    </subcellularLocation>
    <subcellularLocation>
        <location evidence="1">Membrane</location>
        <topology evidence="1">Multi-pass membrane protein</topology>
    </subcellularLocation>
</comment>
<keyword evidence="5 11" id="KW-0808">Transferase</keyword>
<dbReference type="Pfam" id="PF04140">
    <property type="entry name" value="ICMT"/>
    <property type="match status" value="1"/>
</dbReference>
<organism evidence="11 12">
    <name type="scientific">Metschnikowia aff. pulcherrima</name>
    <dbReference type="NCBI Taxonomy" id="2163413"/>
    <lineage>
        <taxon>Eukaryota</taxon>
        <taxon>Fungi</taxon>
        <taxon>Dikarya</taxon>
        <taxon>Ascomycota</taxon>
        <taxon>Saccharomycotina</taxon>
        <taxon>Pichiomycetes</taxon>
        <taxon>Metschnikowiaceae</taxon>
        <taxon>Metschnikowia</taxon>
    </lineage>
</organism>
<protein>
    <recommendedName>
        <fullName evidence="3 10">Protein-S-isoprenylcysteine O-methyltransferase</fullName>
        <ecNumber evidence="3 10">2.1.1.100</ecNumber>
    </recommendedName>
</protein>
<proteinExistence type="inferred from homology"/>
<evidence type="ECO:0000256" key="6">
    <source>
        <dbReference type="ARBA" id="ARBA00022691"/>
    </source>
</evidence>
<keyword evidence="8 10" id="KW-1133">Transmembrane helix</keyword>
<feature type="transmembrane region" description="Helical" evidence="10">
    <location>
        <begin position="167"/>
        <end position="195"/>
    </location>
</feature>
<dbReference type="InterPro" id="IPR007269">
    <property type="entry name" value="ICMT_MeTrfase"/>
</dbReference>
<dbReference type="PANTHER" id="PTHR12714">
    <property type="entry name" value="PROTEIN-S ISOPRENYLCYSTEINE O-METHYLTRANSFERASE"/>
    <property type="match status" value="1"/>
</dbReference>
<comment type="catalytic activity">
    <reaction evidence="10">
        <text>[protein]-C-terminal S-[(2E,6E)-farnesyl]-L-cysteine + S-adenosyl-L-methionine = [protein]-C-terminal S-[(2E,6E)-farnesyl]-L-cysteine methyl ester + S-adenosyl-L-homocysteine</text>
        <dbReference type="Rhea" id="RHEA:21672"/>
        <dbReference type="Rhea" id="RHEA-COMP:12125"/>
        <dbReference type="Rhea" id="RHEA-COMP:12126"/>
        <dbReference type="ChEBI" id="CHEBI:57856"/>
        <dbReference type="ChEBI" id="CHEBI:59789"/>
        <dbReference type="ChEBI" id="CHEBI:90510"/>
        <dbReference type="ChEBI" id="CHEBI:90511"/>
        <dbReference type="EC" id="2.1.1.100"/>
    </reaction>
</comment>
<keyword evidence="9 10" id="KW-0472">Membrane</keyword>